<feature type="transmembrane region" description="Helical" evidence="1">
    <location>
        <begin position="64"/>
        <end position="83"/>
    </location>
</feature>
<feature type="transmembrane region" description="Helical" evidence="1">
    <location>
        <begin position="39"/>
        <end position="57"/>
    </location>
</feature>
<protein>
    <submittedName>
        <fullName evidence="2">Uncharacterized protein</fullName>
    </submittedName>
</protein>
<keyword evidence="1" id="KW-1133">Transmembrane helix</keyword>
<evidence type="ECO:0000313" key="3">
    <source>
        <dbReference type="Proteomes" id="UP001168642"/>
    </source>
</evidence>
<keyword evidence="3" id="KW-1185">Reference proteome</keyword>
<evidence type="ECO:0000313" key="2">
    <source>
        <dbReference type="EMBL" id="MDO3695996.1"/>
    </source>
</evidence>
<dbReference type="RefSeq" id="WP_302885303.1">
    <property type="nucleotide sequence ID" value="NZ_JAUMIT010000016.1"/>
</dbReference>
<keyword evidence="1" id="KW-0812">Transmembrane</keyword>
<name>A0ABT8VVL1_9FLAO</name>
<accession>A0ABT8VVL1</accession>
<comment type="caution">
    <text evidence="2">The sequence shown here is derived from an EMBL/GenBank/DDBJ whole genome shotgun (WGS) entry which is preliminary data.</text>
</comment>
<gene>
    <name evidence="2" type="ORF">QVZ41_14180</name>
</gene>
<dbReference type="EMBL" id="JAUMIT010000016">
    <property type="protein sequence ID" value="MDO3695996.1"/>
    <property type="molecule type" value="Genomic_DNA"/>
</dbReference>
<organism evidence="2 3">
    <name type="scientific">Wenyingzhuangia gilva</name>
    <dbReference type="NCBI Taxonomy" id="3057677"/>
    <lineage>
        <taxon>Bacteria</taxon>
        <taxon>Pseudomonadati</taxon>
        <taxon>Bacteroidota</taxon>
        <taxon>Flavobacteriia</taxon>
        <taxon>Flavobacteriales</taxon>
        <taxon>Flavobacteriaceae</taxon>
        <taxon>Wenyingzhuangia</taxon>
    </lineage>
</organism>
<sequence>MNKRTKYIILALGILGFIFLLYNKNFALAENSLEPPELKYSKLFFGIGVLSIGIFFLSKKMRNLLITLAISGFTICLILNISLSIQIFESVRIGKIYAEYGELDTCEKMEKRFATDLKNKKIKYFQCLTSFNPELEKILKNEYNIETFGMNCETESEKECYNKLVKKYLKKEHNKSFIDNL</sequence>
<keyword evidence="1" id="KW-0472">Membrane</keyword>
<proteinExistence type="predicted"/>
<reference evidence="2" key="1">
    <citation type="submission" date="2023-07" db="EMBL/GenBank/DDBJ databases">
        <title>Wenyingzhuangia sp. chi5 genome sequencing and assembly.</title>
        <authorList>
            <person name="Park S."/>
        </authorList>
    </citation>
    <scope>NUCLEOTIDE SEQUENCE</scope>
    <source>
        <strain evidence="2">Chi5</strain>
    </source>
</reference>
<dbReference type="Proteomes" id="UP001168642">
    <property type="component" value="Unassembled WGS sequence"/>
</dbReference>
<evidence type="ECO:0000256" key="1">
    <source>
        <dbReference type="SAM" id="Phobius"/>
    </source>
</evidence>